<reference evidence="2 3" key="1">
    <citation type="journal article" date="2014" name="Genome Announc.">
        <title>Draft Genome Sequence of Streptomyces fradiae ATCC 19609, a Strain Highly Sensitive to Antibiotics.</title>
        <authorList>
            <person name="Bekker O.B."/>
            <person name="Klimina K.M."/>
            <person name="Vatlin A.A."/>
            <person name="Zakharevich N.V."/>
            <person name="Kasianov A.S."/>
            <person name="Danilenko V.N."/>
        </authorList>
    </citation>
    <scope>NUCLEOTIDE SEQUENCE [LARGE SCALE GENOMIC DNA]</scope>
    <source>
        <strain evidence="2 3">ATCC 19609</strain>
    </source>
</reference>
<dbReference type="PANTHER" id="PTHR43884">
    <property type="entry name" value="ACYL-COA DEHYDROGENASE"/>
    <property type="match status" value="1"/>
</dbReference>
<dbReference type="GO" id="GO:0005886">
    <property type="term" value="C:plasma membrane"/>
    <property type="evidence" value="ECO:0007669"/>
    <property type="project" value="TreeGrafter"/>
</dbReference>
<evidence type="ECO:0000256" key="1">
    <source>
        <dbReference type="SAM" id="MobiDB-lite"/>
    </source>
</evidence>
<feature type="compositionally biased region" description="Gly residues" evidence="1">
    <location>
        <begin position="1"/>
        <end position="14"/>
    </location>
</feature>
<dbReference type="GO" id="GO:0050660">
    <property type="term" value="F:flavin adenine dinucleotide binding"/>
    <property type="evidence" value="ECO:0007669"/>
    <property type="project" value="InterPro"/>
</dbReference>
<dbReference type="EMBL" id="JNAD02000002">
    <property type="protein sequence ID" value="RKM97985.1"/>
    <property type="molecule type" value="Genomic_DNA"/>
</dbReference>
<dbReference type="Proteomes" id="UP000028058">
    <property type="component" value="Unassembled WGS sequence"/>
</dbReference>
<comment type="caution">
    <text evidence="2">The sequence shown here is derived from an EMBL/GenBank/DDBJ whole genome shotgun (WGS) entry which is preliminary data.</text>
</comment>
<dbReference type="PANTHER" id="PTHR43884:SF19">
    <property type="entry name" value="ACYL-COA DEHYDROGENASE FADE4-RELATED"/>
    <property type="match status" value="1"/>
</dbReference>
<dbReference type="InterPro" id="IPR037069">
    <property type="entry name" value="AcylCoA_DH/ox_N_sf"/>
</dbReference>
<dbReference type="Gene3D" id="2.40.110.10">
    <property type="entry name" value="Butyryl-CoA Dehydrogenase, subunit A, domain 2"/>
    <property type="match status" value="1"/>
</dbReference>
<dbReference type="Gene3D" id="1.10.540.10">
    <property type="entry name" value="Acyl-CoA dehydrogenase/oxidase, N-terminal domain"/>
    <property type="match status" value="1"/>
</dbReference>
<evidence type="ECO:0000313" key="2">
    <source>
        <dbReference type="EMBL" id="RKM97985.1"/>
    </source>
</evidence>
<feature type="region of interest" description="Disordered" evidence="1">
    <location>
        <begin position="1"/>
        <end position="22"/>
    </location>
</feature>
<dbReference type="InterPro" id="IPR046373">
    <property type="entry name" value="Acyl-CoA_Oxase/DH_mid-dom_sf"/>
</dbReference>
<dbReference type="AlphaFoldDB" id="A0A3R7I6E5"/>
<dbReference type="RefSeq" id="WP_050363839.1">
    <property type="nucleotide sequence ID" value="NZ_CP134822.1"/>
</dbReference>
<proteinExistence type="predicted"/>
<protein>
    <submittedName>
        <fullName evidence="2">Acyl-CoA dehydrogenase</fullName>
    </submittedName>
</protein>
<dbReference type="Gene3D" id="1.20.140.10">
    <property type="entry name" value="Butyryl-CoA Dehydrogenase, subunit A, domain 3"/>
    <property type="match status" value="1"/>
</dbReference>
<evidence type="ECO:0000313" key="3">
    <source>
        <dbReference type="Proteomes" id="UP000028058"/>
    </source>
</evidence>
<dbReference type="GO" id="GO:0003995">
    <property type="term" value="F:acyl-CoA dehydrogenase activity"/>
    <property type="evidence" value="ECO:0007669"/>
    <property type="project" value="TreeGrafter"/>
</dbReference>
<dbReference type="InterPro" id="IPR009100">
    <property type="entry name" value="AcylCoA_DH/oxidase_NM_dom_sf"/>
</dbReference>
<organism evidence="2 3">
    <name type="scientific">Streptomyces xinghaiensis</name>
    <dbReference type="NCBI Taxonomy" id="1038928"/>
    <lineage>
        <taxon>Bacteria</taxon>
        <taxon>Bacillati</taxon>
        <taxon>Actinomycetota</taxon>
        <taxon>Actinomycetes</taxon>
        <taxon>Kitasatosporales</taxon>
        <taxon>Streptomycetaceae</taxon>
        <taxon>Streptomyces</taxon>
    </lineage>
</organism>
<dbReference type="OrthoDB" id="3860847at2"/>
<dbReference type="SUPFAM" id="SSF56645">
    <property type="entry name" value="Acyl-CoA dehydrogenase NM domain-like"/>
    <property type="match status" value="1"/>
</dbReference>
<gene>
    <name evidence="2" type="ORF">SFRA_005445</name>
</gene>
<keyword evidence="3" id="KW-1185">Reference proteome</keyword>
<accession>A0A3R7I6E5</accession>
<name>A0A3R7I6E5_9ACTN</name>
<sequence>MTGPGTGPGTGTGTGPERPEERIGRLERAFGPLEEPGNPLGQDALLAADARGEIPPGAEHVLDEQDFNAEFVPAPLGGRLDRLDVLGRVLRPVFRRDASLGFGYGLNCFFSAVPVWTAGRAEQRHRAARLLLGGDRIAVARHEVAHGNDFVRDEFAAAPDGAGGFLLSGRKSVIANAARAAGLVVFARTSDAPGGLSHSVLLLDRRELPAGRLRHLGRHTTTGMRSAEFGGLEAVDCPVPGEALIGGAGDGYELSLRSSLVIRGLIPSIVLSGADTALRTVAGFAARGRADGRSPLDGRHVRSVLTGAFLDQLLSDCLALVATRALHVLPRSMSAYAAAAAYVAPKLVAESMDALSAVLGEGTFAEDGRYGMFRKHLRDLPVTSLGHAGSAGRQVSILPQLPFFARHAWFSDPAPPPALFRLHGPLPPLDLSSPALLGGSDPLAATLVEGAAGEPADSPLYAPLTALTGELRELRKEFAAIEPGDRAALVSSYSFGLADRYALLLTAAACLGVWRGQLHGDDGDGGSGGRDGGGGGRADAFLADPAWVTAALHRLCHRLGLHLPPPPEEAGRRVVAEVLARLHGRRSYDLYGTALA</sequence>